<evidence type="ECO:0000313" key="1">
    <source>
        <dbReference type="EMBL" id="TLS50807.1"/>
    </source>
</evidence>
<dbReference type="RefSeq" id="WP_138195841.1">
    <property type="nucleotide sequence ID" value="NZ_VCIW01000013.1"/>
</dbReference>
<organism evidence="1 2">
    <name type="scientific">Paenibacillus antri</name>
    <dbReference type="NCBI Taxonomy" id="2582848"/>
    <lineage>
        <taxon>Bacteria</taxon>
        <taxon>Bacillati</taxon>
        <taxon>Bacillota</taxon>
        <taxon>Bacilli</taxon>
        <taxon>Bacillales</taxon>
        <taxon>Paenibacillaceae</taxon>
        <taxon>Paenibacillus</taxon>
    </lineage>
</organism>
<dbReference type="OrthoDB" id="2627647at2"/>
<accession>A0A5R9G377</accession>
<keyword evidence="2" id="KW-1185">Reference proteome</keyword>
<dbReference type="EMBL" id="VCIW01000013">
    <property type="protein sequence ID" value="TLS50807.1"/>
    <property type="molecule type" value="Genomic_DNA"/>
</dbReference>
<dbReference type="AlphaFoldDB" id="A0A5R9G377"/>
<reference evidence="1 2" key="1">
    <citation type="submission" date="2019-05" db="EMBL/GenBank/DDBJ databases">
        <authorList>
            <person name="Narsing Rao M.P."/>
            <person name="Li W.J."/>
        </authorList>
    </citation>
    <scope>NUCLEOTIDE SEQUENCE [LARGE SCALE GENOMIC DNA]</scope>
    <source>
        <strain evidence="1 2">SYSU_K30003</strain>
    </source>
</reference>
<sequence>MKKVGFLLISLIAVLIIFGGYQLQRPILTEQEAASKAKQYLETVNQKLDLSYNINIVEIGALNKDTFWNNVTGNRT</sequence>
<name>A0A5R9G377_9BACL</name>
<dbReference type="Proteomes" id="UP000309676">
    <property type="component" value="Unassembled WGS sequence"/>
</dbReference>
<evidence type="ECO:0000313" key="2">
    <source>
        <dbReference type="Proteomes" id="UP000309676"/>
    </source>
</evidence>
<protein>
    <submittedName>
        <fullName evidence="1">Uncharacterized protein</fullName>
    </submittedName>
</protein>
<proteinExistence type="predicted"/>
<comment type="caution">
    <text evidence="1">The sequence shown here is derived from an EMBL/GenBank/DDBJ whole genome shotgun (WGS) entry which is preliminary data.</text>
</comment>
<gene>
    <name evidence="1" type="ORF">FE782_19120</name>
</gene>